<reference evidence="1 2" key="1">
    <citation type="submission" date="2013-02" db="EMBL/GenBank/DDBJ databases">
        <title>The Genome Sequence of Acinetobacter sp. ANC 3811.</title>
        <authorList>
            <consortium name="The Broad Institute Genome Sequencing Platform"/>
            <consortium name="The Broad Institute Genome Sequencing Center for Infectious Disease"/>
            <person name="Cerqueira G."/>
            <person name="Feldgarden M."/>
            <person name="Courvalin P."/>
            <person name="Perichon B."/>
            <person name="Grillot-Courvalin C."/>
            <person name="Clermont D."/>
            <person name="Rocha E."/>
            <person name="Yoon E.-J."/>
            <person name="Nemec A."/>
            <person name="Walker B."/>
            <person name="Young S.K."/>
            <person name="Zeng Q."/>
            <person name="Gargeya S."/>
            <person name="Fitzgerald M."/>
            <person name="Haas B."/>
            <person name="Abouelleil A."/>
            <person name="Alvarado L."/>
            <person name="Arachchi H.M."/>
            <person name="Berlin A.M."/>
            <person name="Chapman S.B."/>
            <person name="Dewar J."/>
            <person name="Goldberg J."/>
            <person name="Griggs A."/>
            <person name="Gujja S."/>
            <person name="Hansen M."/>
            <person name="Howarth C."/>
            <person name="Imamovic A."/>
            <person name="Larimer J."/>
            <person name="McCowan C."/>
            <person name="Murphy C."/>
            <person name="Neiman D."/>
            <person name="Pearson M."/>
            <person name="Priest M."/>
            <person name="Roberts A."/>
            <person name="Saif S."/>
            <person name="Shea T."/>
            <person name="Sisk P."/>
            <person name="Sykes S."/>
            <person name="Wortman J."/>
            <person name="Nusbaum C."/>
            <person name="Birren B."/>
        </authorList>
    </citation>
    <scope>NUCLEOTIDE SEQUENCE [LARGE SCALE GENOMIC DNA]</scope>
    <source>
        <strain evidence="1 2">ANC 3811</strain>
    </source>
</reference>
<dbReference type="AlphaFoldDB" id="R8Y1P6"/>
<gene>
    <name evidence="1" type="ORF">F935_02222</name>
</gene>
<dbReference type="PATRIC" id="fig|1217690.3.peg.2212"/>
<organism evidence="1 2">
    <name type="scientific">Acinetobacter calcoaceticus ANC 3811</name>
    <dbReference type="NCBI Taxonomy" id="1217690"/>
    <lineage>
        <taxon>Bacteria</taxon>
        <taxon>Pseudomonadati</taxon>
        <taxon>Pseudomonadota</taxon>
        <taxon>Gammaproteobacteria</taxon>
        <taxon>Moraxellales</taxon>
        <taxon>Moraxellaceae</taxon>
        <taxon>Acinetobacter</taxon>
        <taxon>Acinetobacter calcoaceticus/baumannii complex</taxon>
    </lineage>
</organism>
<dbReference type="EMBL" id="APQJ01000008">
    <property type="protein sequence ID" value="EOQ63129.1"/>
    <property type="molecule type" value="Genomic_DNA"/>
</dbReference>
<evidence type="ECO:0000313" key="1">
    <source>
        <dbReference type="EMBL" id="EOQ63129.1"/>
    </source>
</evidence>
<evidence type="ECO:0000313" key="2">
    <source>
        <dbReference type="Proteomes" id="UP000014041"/>
    </source>
</evidence>
<protein>
    <submittedName>
        <fullName evidence="1">Uncharacterized protein</fullName>
    </submittedName>
</protein>
<accession>R8Y1P6</accession>
<dbReference type="RefSeq" id="WP_016139008.1">
    <property type="nucleotide sequence ID" value="NZ_KB976986.1"/>
</dbReference>
<comment type="caution">
    <text evidence="1">The sequence shown here is derived from an EMBL/GenBank/DDBJ whole genome shotgun (WGS) entry which is preliminary data.</text>
</comment>
<dbReference type="HOGENOM" id="CLU_068201_0_0_6"/>
<sequence>MSQNSINARITLYKITECGLYEKGGKSPVLGNLSVFLEDLEKWVHIKDKTLKETCTYASLDDEELNKTFCYDIKKDVNGNYLLITWNKNSSSNNAVATVSGSSKVGEATIQTNTHKPDDIPGFPTYFWIMPNKNRYATLTFDYAQNGRQAVEKYLREFFIKWSRFVVSVTDENGIEEIKCWEDPNNVGKKYPLLFSHFETNLVVNSGKIDFLLNHWKDIRKVYQHNEMSIVDIVKLPLLTRGVSKLLGMNASTSKKSGIKFKLEADVNFNNQSELKELINEWEKKKDPTKWEDIGFSLIGESQKVIWLSESRANNDFDCPLTKEQGGIFKTDELVEWLTGITSSILKLDEKLEE</sequence>
<dbReference type="Proteomes" id="UP000014041">
    <property type="component" value="Unassembled WGS sequence"/>
</dbReference>
<proteinExistence type="predicted"/>
<name>R8Y1P6_ACICA</name>